<dbReference type="OrthoDB" id="2666372at2"/>
<sequence>MKEMMNRRKLITAGLAVLVVCLIIAVYNLSRPDVRIEETMALEETTELVMESVTVPEITVAETAIEAETEESTEETEVQTTKADMEKRESPVEMETHPVTMTTEAVKETEPKLQVPEEATPPAREREPQEVEPDHEEGDQPTAKPEEPQGGSTNDQGQVYVPGFGYVETGGGVTEIPAHSDGDWNKQVGTMQ</sequence>
<dbReference type="Pfam" id="PF20187">
    <property type="entry name" value="DUF6550"/>
    <property type="match status" value="1"/>
</dbReference>
<dbReference type="Proteomes" id="UP000261023">
    <property type="component" value="Unassembled WGS sequence"/>
</dbReference>
<organism evidence="3 5">
    <name type="scientific">Hungatella hathewayi</name>
    <dbReference type="NCBI Taxonomy" id="154046"/>
    <lineage>
        <taxon>Bacteria</taxon>
        <taxon>Bacillati</taxon>
        <taxon>Bacillota</taxon>
        <taxon>Clostridia</taxon>
        <taxon>Lachnospirales</taxon>
        <taxon>Lachnospiraceae</taxon>
        <taxon>Hungatella</taxon>
    </lineage>
</organism>
<evidence type="ECO:0000313" key="5">
    <source>
        <dbReference type="Proteomes" id="UP000261023"/>
    </source>
</evidence>
<reference evidence="2 7" key="2">
    <citation type="submission" date="2019-09" db="EMBL/GenBank/DDBJ databases">
        <title>Draft genome sequencing of Hungatella hathewayi 123Y-2.</title>
        <authorList>
            <person name="Lv Q."/>
            <person name="Li S."/>
        </authorList>
    </citation>
    <scope>NUCLEOTIDE SEQUENCE [LARGE SCALE GENOMIC DNA]</scope>
    <source>
        <strain evidence="2 7">123Y-2</strain>
    </source>
</reference>
<feature type="compositionally biased region" description="Basic and acidic residues" evidence="1">
    <location>
        <begin position="83"/>
        <end position="96"/>
    </location>
</feature>
<proteinExistence type="predicted"/>
<dbReference type="RefSeq" id="WP_006772907.1">
    <property type="nucleotide sequence ID" value="NZ_CP102274.1"/>
</dbReference>
<feature type="region of interest" description="Disordered" evidence="1">
    <location>
        <begin position="67"/>
        <end position="192"/>
    </location>
</feature>
<feature type="compositionally biased region" description="Acidic residues" evidence="1">
    <location>
        <begin position="67"/>
        <end position="77"/>
    </location>
</feature>
<evidence type="ECO:0000256" key="1">
    <source>
        <dbReference type="SAM" id="MobiDB-lite"/>
    </source>
</evidence>
<protein>
    <submittedName>
        <fullName evidence="3">Uncharacterized protein</fullName>
    </submittedName>
</protein>
<dbReference type="GeneID" id="93147931"/>
<evidence type="ECO:0000313" key="7">
    <source>
        <dbReference type="Proteomes" id="UP000434223"/>
    </source>
</evidence>
<name>A0A3E3DQJ8_9FIRM</name>
<dbReference type="EMBL" id="QSSQ01000005">
    <property type="protein sequence ID" value="RGM06245.1"/>
    <property type="molecule type" value="Genomic_DNA"/>
</dbReference>
<reference evidence="5 6" key="1">
    <citation type="submission" date="2018-08" db="EMBL/GenBank/DDBJ databases">
        <title>A genome reference for cultivated species of the human gut microbiota.</title>
        <authorList>
            <person name="Zou Y."/>
            <person name="Xue W."/>
            <person name="Luo G."/>
        </authorList>
    </citation>
    <scope>NUCLEOTIDE SEQUENCE [LARGE SCALE GENOMIC DNA]</scope>
    <source>
        <strain evidence="3 5">AF19-13AC</strain>
        <strain evidence="4 6">TF05-11AC</strain>
    </source>
</reference>
<accession>A0A3E3DQJ8</accession>
<evidence type="ECO:0000313" key="6">
    <source>
        <dbReference type="Proteomes" id="UP000261257"/>
    </source>
</evidence>
<evidence type="ECO:0000313" key="3">
    <source>
        <dbReference type="EMBL" id="RGD71405.1"/>
    </source>
</evidence>
<dbReference type="Proteomes" id="UP000261257">
    <property type="component" value="Unassembled WGS sequence"/>
</dbReference>
<comment type="caution">
    <text evidence="3">The sequence shown here is derived from an EMBL/GenBank/DDBJ whole genome shotgun (WGS) entry which is preliminary data.</text>
</comment>
<dbReference type="EMBL" id="QTJW01000004">
    <property type="protein sequence ID" value="RGD71405.1"/>
    <property type="molecule type" value="Genomic_DNA"/>
</dbReference>
<dbReference type="AlphaFoldDB" id="A0A3E3DQJ8"/>
<dbReference type="EMBL" id="WNME01000004">
    <property type="protein sequence ID" value="MUB62907.1"/>
    <property type="molecule type" value="Genomic_DNA"/>
</dbReference>
<dbReference type="InterPro" id="IPR046680">
    <property type="entry name" value="DUF6550"/>
</dbReference>
<feature type="compositionally biased region" description="Acidic residues" evidence="1">
    <location>
        <begin position="130"/>
        <end position="139"/>
    </location>
</feature>
<evidence type="ECO:0000313" key="4">
    <source>
        <dbReference type="EMBL" id="RGM06245.1"/>
    </source>
</evidence>
<gene>
    <name evidence="3" type="ORF">DWX31_07420</name>
    <name evidence="4" type="ORF">DXC39_08770</name>
    <name evidence="2" type="ORF">GNE07_07525</name>
</gene>
<evidence type="ECO:0000313" key="2">
    <source>
        <dbReference type="EMBL" id="MUB62907.1"/>
    </source>
</evidence>
<dbReference type="Proteomes" id="UP000434223">
    <property type="component" value="Unassembled WGS sequence"/>
</dbReference>